<comment type="caution">
    <text evidence="1">The sequence shown here is derived from an EMBL/GenBank/DDBJ whole genome shotgun (WGS) entry which is preliminary data.</text>
</comment>
<dbReference type="EMBL" id="DPXL01000057">
    <property type="protein sequence ID" value="HCM30944.1"/>
    <property type="molecule type" value="Genomic_DNA"/>
</dbReference>
<evidence type="ECO:0000313" key="1">
    <source>
        <dbReference type="EMBL" id="HCM30944.1"/>
    </source>
</evidence>
<proteinExistence type="predicted"/>
<dbReference type="Proteomes" id="UP000262257">
    <property type="component" value="Unassembled WGS sequence"/>
</dbReference>
<reference evidence="1 2" key="1">
    <citation type="journal article" date="2018" name="Nat. Biotechnol.">
        <title>A standardized bacterial taxonomy based on genome phylogeny substantially revises the tree of life.</title>
        <authorList>
            <person name="Parks D.H."/>
            <person name="Chuvochina M."/>
            <person name="Waite D.W."/>
            <person name="Rinke C."/>
            <person name="Skarshewski A."/>
            <person name="Chaumeil P.A."/>
            <person name="Hugenholtz P."/>
        </authorList>
    </citation>
    <scope>NUCLEOTIDE SEQUENCE [LARGE SCALE GENOMIC DNA]</scope>
    <source>
        <strain evidence="1">UBA10045</strain>
    </source>
</reference>
<name>A0A3D3FZR3_ACIRA</name>
<sequence length="104" mass="11624">MTEIQLTNVQFAQLQIDNLVAKDKPYIETWSAGDVGSFNAILNAVDYDNEFTYHMRGWSRQRVKSGTGGIITVDESNADKLYHLFTCYLSELPSGVVKALGEMS</sequence>
<dbReference type="AlphaFoldDB" id="A0A3D3FZR3"/>
<accession>A0A3D3FZR3</accession>
<protein>
    <submittedName>
        <fullName evidence="1">Uncharacterized protein</fullName>
    </submittedName>
</protein>
<gene>
    <name evidence="1" type="ORF">DIC32_04425</name>
</gene>
<evidence type="ECO:0000313" key="2">
    <source>
        <dbReference type="Proteomes" id="UP000262257"/>
    </source>
</evidence>
<organism evidence="1 2">
    <name type="scientific">Acinetobacter radioresistens</name>
    <dbReference type="NCBI Taxonomy" id="40216"/>
    <lineage>
        <taxon>Bacteria</taxon>
        <taxon>Pseudomonadati</taxon>
        <taxon>Pseudomonadota</taxon>
        <taxon>Gammaproteobacteria</taxon>
        <taxon>Moraxellales</taxon>
        <taxon>Moraxellaceae</taxon>
        <taxon>Acinetobacter</taxon>
    </lineage>
</organism>